<accession>A0A9X4JUW5</accession>
<evidence type="ECO:0000313" key="1">
    <source>
        <dbReference type="EMBL" id="MDF9409970.1"/>
    </source>
</evidence>
<organism evidence="1 2">
    <name type="scientific">Pelotomaculum isophthalicicum JI</name>
    <dbReference type="NCBI Taxonomy" id="947010"/>
    <lineage>
        <taxon>Bacteria</taxon>
        <taxon>Bacillati</taxon>
        <taxon>Bacillota</taxon>
        <taxon>Clostridia</taxon>
        <taxon>Eubacteriales</taxon>
        <taxon>Desulfotomaculaceae</taxon>
        <taxon>Pelotomaculum</taxon>
    </lineage>
</organism>
<keyword evidence="2" id="KW-1185">Reference proteome</keyword>
<sequence length="87" mass="10110">TRQGVRMLPKCCPDNSVMLSGCCRYAVRMLPEWVSGCGRNMHYFDDFINAMYKHTKDYDNDLEEEMQRRFQNTICNAKKGLGSINCC</sequence>
<feature type="non-terminal residue" evidence="1">
    <location>
        <position position="1"/>
    </location>
</feature>
<dbReference type="AlphaFoldDB" id="A0A9X4JUW5"/>
<dbReference type="RefSeq" id="WP_277445500.1">
    <property type="nucleotide sequence ID" value="NZ_JAKOAV010000054.1"/>
</dbReference>
<protein>
    <submittedName>
        <fullName evidence="1">Uncharacterized protein</fullName>
    </submittedName>
</protein>
<evidence type="ECO:0000313" key="2">
    <source>
        <dbReference type="Proteomes" id="UP001154312"/>
    </source>
</evidence>
<dbReference type="EMBL" id="JAKOAV010000054">
    <property type="protein sequence ID" value="MDF9409970.1"/>
    <property type="molecule type" value="Genomic_DNA"/>
</dbReference>
<proteinExistence type="predicted"/>
<name>A0A9X4JUW5_9FIRM</name>
<reference evidence="1" key="1">
    <citation type="submission" date="2022-02" db="EMBL/GenBank/DDBJ databases">
        <authorList>
            <person name="Leng L."/>
        </authorList>
    </citation>
    <scope>NUCLEOTIDE SEQUENCE</scope>
    <source>
        <strain evidence="1">JI</strain>
    </source>
</reference>
<comment type="caution">
    <text evidence="1">The sequence shown here is derived from an EMBL/GenBank/DDBJ whole genome shotgun (WGS) entry which is preliminary data.</text>
</comment>
<dbReference type="Proteomes" id="UP001154312">
    <property type="component" value="Unassembled WGS sequence"/>
</dbReference>
<gene>
    <name evidence="1" type="ORF">L7E55_16730</name>
</gene>